<dbReference type="PROSITE" id="PS51257">
    <property type="entry name" value="PROKAR_LIPOPROTEIN"/>
    <property type="match status" value="1"/>
</dbReference>
<dbReference type="EMBL" id="JAAOIW010000022">
    <property type="protein sequence ID" value="NHN34783.1"/>
    <property type="molecule type" value="Genomic_DNA"/>
</dbReference>
<name>A0ABX0JJ50_9BACL</name>
<evidence type="ECO:0000256" key="1">
    <source>
        <dbReference type="ARBA" id="ARBA00022475"/>
    </source>
</evidence>
<dbReference type="Gene3D" id="3.40.190.10">
    <property type="entry name" value="Periplasmic binding protein-like II"/>
    <property type="match status" value="1"/>
</dbReference>
<protein>
    <submittedName>
        <fullName evidence="8">Extracellular solute-binding protein</fullName>
    </submittedName>
</protein>
<evidence type="ECO:0000256" key="5">
    <source>
        <dbReference type="ARBA" id="ARBA00023288"/>
    </source>
</evidence>
<comment type="caution">
    <text evidence="8">The sequence shown here is derived from an EMBL/GenBank/DDBJ whole genome shotgun (WGS) entry which is preliminary data.</text>
</comment>
<accession>A0ABX0JJ50</accession>
<keyword evidence="9" id="KW-1185">Reference proteome</keyword>
<keyword evidence="1" id="KW-1003">Cell membrane</keyword>
<dbReference type="RefSeq" id="WP_166156378.1">
    <property type="nucleotide sequence ID" value="NZ_JAAOIW010000022.1"/>
</dbReference>
<evidence type="ECO:0000313" key="8">
    <source>
        <dbReference type="EMBL" id="NHN34783.1"/>
    </source>
</evidence>
<feature type="chain" id="PRO_5045735393" evidence="7">
    <location>
        <begin position="20"/>
        <end position="442"/>
    </location>
</feature>
<reference evidence="8" key="1">
    <citation type="submission" date="2020-03" db="EMBL/GenBank/DDBJ databases">
        <title>Draft sequencing of Paenibacilllus sp. S3N08.</title>
        <authorList>
            <person name="Kim D.-U."/>
        </authorList>
    </citation>
    <scope>NUCLEOTIDE SEQUENCE</scope>
    <source>
        <strain evidence="8">S3N08</strain>
    </source>
</reference>
<keyword evidence="5" id="KW-0449">Lipoprotein</keyword>
<evidence type="ECO:0000313" key="9">
    <source>
        <dbReference type="Proteomes" id="UP001165962"/>
    </source>
</evidence>
<keyword evidence="4" id="KW-0564">Palmitate</keyword>
<dbReference type="Proteomes" id="UP001165962">
    <property type="component" value="Unassembled WGS sequence"/>
</dbReference>
<evidence type="ECO:0000256" key="6">
    <source>
        <dbReference type="SAM" id="MobiDB-lite"/>
    </source>
</evidence>
<evidence type="ECO:0000256" key="7">
    <source>
        <dbReference type="SAM" id="SignalP"/>
    </source>
</evidence>
<keyword evidence="3" id="KW-0472">Membrane</keyword>
<proteinExistence type="predicted"/>
<dbReference type="InterPro" id="IPR006059">
    <property type="entry name" value="SBP"/>
</dbReference>
<gene>
    <name evidence="8" type="ORF">G9U52_34105</name>
</gene>
<dbReference type="Pfam" id="PF01547">
    <property type="entry name" value="SBP_bac_1"/>
    <property type="match status" value="1"/>
</dbReference>
<dbReference type="PANTHER" id="PTHR43649">
    <property type="entry name" value="ARABINOSE-BINDING PROTEIN-RELATED"/>
    <property type="match status" value="1"/>
</dbReference>
<evidence type="ECO:0000256" key="2">
    <source>
        <dbReference type="ARBA" id="ARBA00022729"/>
    </source>
</evidence>
<evidence type="ECO:0000256" key="4">
    <source>
        <dbReference type="ARBA" id="ARBA00023139"/>
    </source>
</evidence>
<keyword evidence="2 7" id="KW-0732">Signal</keyword>
<feature type="region of interest" description="Disordered" evidence="6">
    <location>
        <begin position="25"/>
        <end position="45"/>
    </location>
</feature>
<dbReference type="InterPro" id="IPR050490">
    <property type="entry name" value="Bact_solute-bd_prot1"/>
</dbReference>
<sequence length="442" mass="48919">MLKKGLSLMLMFVLMFVSACSSGGSTNTPTATPKDGATAQPAPAAEAKPKGKLVFWDKSEYVKDYNDFQKERVAQFAKDFNVDVEYVAIPPADVKTKLLAAVEAGNPPDLLLADDFVAKQFVANNQLVEISDILKQHDFREDSKKYAYALEGWFEVPAYHSPNVMYVRKDKMEEKKLGQPKTWEDVKNAAIAMNDPKNNFYGLGFQLGGGGDSEGRINNLIRTFGTDLVDKDGKVTINTPQALEAIKYDASFFTEGLSPQGAVTGDDAYNNNAWLAGQVGIIFNSSSVYAAMKKDKPELLEKTWILPWPAGPKRQFGSGGGTAFIMFKKAKNTDTAKQYIKFFFDKDSYGKLLEKLNGLGGPVLNGLENTPFWQKPENKAWFDATRNIVPLGDPGPPDARASQVTSENILSKGVQKIVVNKMDPQKALDEIERDYKKVYEKK</sequence>
<organism evidence="8 9">
    <name type="scientific">Paenibacillus agricola</name>
    <dbReference type="NCBI Taxonomy" id="2716264"/>
    <lineage>
        <taxon>Bacteria</taxon>
        <taxon>Bacillati</taxon>
        <taxon>Bacillota</taxon>
        <taxon>Bacilli</taxon>
        <taxon>Bacillales</taxon>
        <taxon>Paenibacillaceae</taxon>
        <taxon>Paenibacillus</taxon>
    </lineage>
</organism>
<dbReference type="SUPFAM" id="SSF53850">
    <property type="entry name" value="Periplasmic binding protein-like II"/>
    <property type="match status" value="1"/>
</dbReference>
<feature type="signal peptide" evidence="7">
    <location>
        <begin position="1"/>
        <end position="19"/>
    </location>
</feature>
<dbReference type="PANTHER" id="PTHR43649:SF33">
    <property type="entry name" value="POLYGALACTURONAN_RHAMNOGALACTURONAN-BINDING PROTEIN YTCQ"/>
    <property type="match status" value="1"/>
</dbReference>
<evidence type="ECO:0000256" key="3">
    <source>
        <dbReference type="ARBA" id="ARBA00023136"/>
    </source>
</evidence>